<feature type="transmembrane region" description="Helical" evidence="1">
    <location>
        <begin position="53"/>
        <end position="77"/>
    </location>
</feature>
<reference evidence="2 3" key="1">
    <citation type="submission" date="2017-03" db="EMBL/GenBank/DDBJ databases">
        <authorList>
            <person name="Afonso C.L."/>
            <person name="Miller P.J."/>
            <person name="Scott M.A."/>
            <person name="Spackman E."/>
            <person name="Goraichik I."/>
            <person name="Dimitrov K.M."/>
            <person name="Suarez D.L."/>
            <person name="Swayne D.E."/>
        </authorList>
    </citation>
    <scope>NUCLEOTIDE SEQUENCE [LARGE SCALE GENOMIC DNA]</scope>
    <source>
        <strain evidence="2 3">CECT 7450</strain>
    </source>
</reference>
<dbReference type="EMBL" id="FWFX01000007">
    <property type="protein sequence ID" value="SLN51766.1"/>
    <property type="molecule type" value="Genomic_DNA"/>
</dbReference>
<evidence type="ECO:0000256" key="1">
    <source>
        <dbReference type="SAM" id="Phobius"/>
    </source>
</evidence>
<protein>
    <submittedName>
        <fullName evidence="2">Uncharacterized protein</fullName>
    </submittedName>
</protein>
<evidence type="ECO:0000313" key="3">
    <source>
        <dbReference type="Proteomes" id="UP000193061"/>
    </source>
</evidence>
<keyword evidence="3" id="KW-1185">Reference proteome</keyword>
<organism evidence="2 3">
    <name type="scientific">Roseovarius albus</name>
    <dbReference type="NCBI Taxonomy" id="1247867"/>
    <lineage>
        <taxon>Bacteria</taxon>
        <taxon>Pseudomonadati</taxon>
        <taxon>Pseudomonadota</taxon>
        <taxon>Alphaproteobacteria</taxon>
        <taxon>Rhodobacterales</taxon>
        <taxon>Roseobacteraceae</taxon>
        <taxon>Roseovarius</taxon>
    </lineage>
</organism>
<proteinExistence type="predicted"/>
<keyword evidence="1" id="KW-0812">Transmembrane</keyword>
<keyword evidence="1" id="KW-0472">Membrane</keyword>
<keyword evidence="1" id="KW-1133">Transmembrane helix</keyword>
<dbReference type="RefSeq" id="WP_085806222.1">
    <property type="nucleotide sequence ID" value="NZ_FWFX01000007.1"/>
</dbReference>
<feature type="transmembrane region" description="Helical" evidence="1">
    <location>
        <begin position="23"/>
        <end position="41"/>
    </location>
</feature>
<name>A0A1X6ZI55_9RHOB</name>
<sequence length="94" mass="10507">MSGKKTAVFVDRRGYRRRRMTDAARLLPILGAGLICIPLLWKRPEGTEISTSSVMIYLFLVWGGLALLAAVISRYLAPEDISQDREGNVRNDEA</sequence>
<dbReference type="AlphaFoldDB" id="A0A1X6ZI55"/>
<gene>
    <name evidence="2" type="ORF">ROA7450_02608</name>
</gene>
<dbReference type="OrthoDB" id="7871801at2"/>
<evidence type="ECO:0000313" key="2">
    <source>
        <dbReference type="EMBL" id="SLN51766.1"/>
    </source>
</evidence>
<accession>A0A1X6ZI55</accession>
<dbReference type="Proteomes" id="UP000193061">
    <property type="component" value="Unassembled WGS sequence"/>
</dbReference>